<sequence length="131" mass="14921">MNAMMAHYGAPSDFDEFAELVGDNSWRWENFRHYFLKFENYFPSPQFPNVNVSQHGSSGPVSIGYSPYTWKGSEMFINACVNAGIPFNPDFNTSNGTIGANKISRSHCLKYWVTTDFHSDIHRPSRRASVN</sequence>
<comment type="similarity">
    <text evidence="1">Belongs to the GMC oxidoreductase family.</text>
</comment>
<protein>
    <recommendedName>
        <fullName evidence="4">Glucose-methanol-choline oxidoreductase N-terminal domain-containing protein</fullName>
    </recommendedName>
</protein>
<reference evidence="3" key="2">
    <citation type="submission" date="2015-01" db="EMBL/GenBank/DDBJ databases">
        <title>Evolutionary Origins and Diversification of the Mycorrhizal Mutualists.</title>
        <authorList>
            <consortium name="DOE Joint Genome Institute"/>
            <consortium name="Mycorrhizal Genomics Consortium"/>
            <person name="Kohler A."/>
            <person name="Kuo A."/>
            <person name="Nagy L.G."/>
            <person name="Floudas D."/>
            <person name="Copeland A."/>
            <person name="Barry K.W."/>
            <person name="Cichocki N."/>
            <person name="Veneault-Fourrey C."/>
            <person name="LaButti K."/>
            <person name="Lindquist E.A."/>
            <person name="Lipzen A."/>
            <person name="Lundell T."/>
            <person name="Morin E."/>
            <person name="Murat C."/>
            <person name="Riley R."/>
            <person name="Ohm R."/>
            <person name="Sun H."/>
            <person name="Tunlid A."/>
            <person name="Henrissat B."/>
            <person name="Grigoriev I.V."/>
            <person name="Hibbett D.S."/>
            <person name="Martin F."/>
        </authorList>
    </citation>
    <scope>NUCLEOTIDE SEQUENCE [LARGE SCALE GENOMIC DNA]</scope>
    <source>
        <strain evidence="3">441</strain>
    </source>
</reference>
<keyword evidence="3" id="KW-1185">Reference proteome</keyword>
<dbReference type="InterPro" id="IPR012132">
    <property type="entry name" value="GMC_OxRdtase"/>
</dbReference>
<dbReference type="HOGENOM" id="CLU_1928421_0_0_1"/>
<dbReference type="GO" id="GO:0050660">
    <property type="term" value="F:flavin adenine dinucleotide binding"/>
    <property type="evidence" value="ECO:0007669"/>
    <property type="project" value="InterPro"/>
</dbReference>
<dbReference type="PANTHER" id="PTHR11552:SF147">
    <property type="entry name" value="CHOLINE DEHYDROGENASE, MITOCHONDRIAL"/>
    <property type="match status" value="1"/>
</dbReference>
<evidence type="ECO:0000313" key="3">
    <source>
        <dbReference type="Proteomes" id="UP000054018"/>
    </source>
</evidence>
<proteinExistence type="inferred from homology"/>
<dbReference type="STRING" id="765257.A0A0C9Z895"/>
<reference evidence="2 3" key="1">
    <citation type="submission" date="2014-04" db="EMBL/GenBank/DDBJ databases">
        <authorList>
            <consortium name="DOE Joint Genome Institute"/>
            <person name="Kuo A."/>
            <person name="Kohler A."/>
            <person name="Costa M.D."/>
            <person name="Nagy L.G."/>
            <person name="Floudas D."/>
            <person name="Copeland A."/>
            <person name="Barry K.W."/>
            <person name="Cichocki N."/>
            <person name="Veneault-Fourrey C."/>
            <person name="LaButti K."/>
            <person name="Lindquist E.A."/>
            <person name="Lipzen A."/>
            <person name="Lundell T."/>
            <person name="Morin E."/>
            <person name="Murat C."/>
            <person name="Sun H."/>
            <person name="Tunlid A."/>
            <person name="Henrissat B."/>
            <person name="Grigoriev I.V."/>
            <person name="Hibbett D.S."/>
            <person name="Martin F."/>
            <person name="Nordberg H.P."/>
            <person name="Cantor M.N."/>
            <person name="Hua S.X."/>
        </authorList>
    </citation>
    <scope>NUCLEOTIDE SEQUENCE [LARGE SCALE GENOMIC DNA]</scope>
    <source>
        <strain evidence="2 3">441</strain>
    </source>
</reference>
<evidence type="ECO:0000256" key="1">
    <source>
        <dbReference type="ARBA" id="ARBA00010790"/>
    </source>
</evidence>
<dbReference type="GO" id="GO:0016491">
    <property type="term" value="F:oxidoreductase activity"/>
    <property type="evidence" value="ECO:0007669"/>
    <property type="project" value="TreeGrafter"/>
</dbReference>
<dbReference type="PANTHER" id="PTHR11552">
    <property type="entry name" value="GLUCOSE-METHANOL-CHOLINE GMC OXIDOREDUCTASE"/>
    <property type="match status" value="1"/>
</dbReference>
<accession>A0A0C9Z895</accession>
<dbReference type="EMBL" id="KN833867">
    <property type="protein sequence ID" value="KIK16083.1"/>
    <property type="molecule type" value="Genomic_DNA"/>
</dbReference>
<dbReference type="OrthoDB" id="269227at2759"/>
<dbReference type="AlphaFoldDB" id="A0A0C9Z895"/>
<dbReference type="Proteomes" id="UP000054018">
    <property type="component" value="Unassembled WGS sequence"/>
</dbReference>
<name>A0A0C9Z895_9AGAM</name>
<dbReference type="InterPro" id="IPR036188">
    <property type="entry name" value="FAD/NAD-bd_sf"/>
</dbReference>
<dbReference type="Gene3D" id="3.30.560.10">
    <property type="entry name" value="Glucose Oxidase, domain 3"/>
    <property type="match status" value="1"/>
</dbReference>
<dbReference type="Gene3D" id="3.50.50.60">
    <property type="entry name" value="FAD/NAD(P)-binding domain"/>
    <property type="match status" value="1"/>
</dbReference>
<organism evidence="2 3">
    <name type="scientific">Pisolithus microcarpus 441</name>
    <dbReference type="NCBI Taxonomy" id="765257"/>
    <lineage>
        <taxon>Eukaryota</taxon>
        <taxon>Fungi</taxon>
        <taxon>Dikarya</taxon>
        <taxon>Basidiomycota</taxon>
        <taxon>Agaricomycotina</taxon>
        <taxon>Agaricomycetes</taxon>
        <taxon>Agaricomycetidae</taxon>
        <taxon>Boletales</taxon>
        <taxon>Sclerodermatineae</taxon>
        <taxon>Pisolithaceae</taxon>
        <taxon>Pisolithus</taxon>
    </lineage>
</organism>
<gene>
    <name evidence="2" type="ORF">PISMIDRAFT_277013</name>
</gene>
<evidence type="ECO:0008006" key="4">
    <source>
        <dbReference type="Google" id="ProtNLM"/>
    </source>
</evidence>
<dbReference type="SUPFAM" id="SSF51905">
    <property type="entry name" value="FAD/NAD(P)-binding domain"/>
    <property type="match status" value="1"/>
</dbReference>
<evidence type="ECO:0000313" key="2">
    <source>
        <dbReference type="EMBL" id="KIK16083.1"/>
    </source>
</evidence>